<accession>A0ABQ4WSH0</accession>
<evidence type="ECO:0000256" key="1">
    <source>
        <dbReference type="SAM" id="MobiDB-lite"/>
    </source>
</evidence>
<feature type="region of interest" description="Disordered" evidence="1">
    <location>
        <begin position="321"/>
        <end position="345"/>
    </location>
</feature>
<protein>
    <submittedName>
        <fullName evidence="2">Reverse transcriptase domain-containing protein</fullName>
    </submittedName>
</protein>
<gene>
    <name evidence="2" type="ORF">Tco_0629169</name>
</gene>
<reference evidence="2" key="2">
    <citation type="submission" date="2022-01" db="EMBL/GenBank/DDBJ databases">
        <authorList>
            <person name="Yamashiro T."/>
            <person name="Shiraishi A."/>
            <person name="Satake H."/>
            <person name="Nakayama K."/>
        </authorList>
    </citation>
    <scope>NUCLEOTIDE SEQUENCE</scope>
</reference>
<dbReference type="PROSITE" id="PS00141">
    <property type="entry name" value="ASP_PROTEASE"/>
    <property type="match status" value="1"/>
</dbReference>
<keyword evidence="2" id="KW-0695">RNA-directed DNA polymerase</keyword>
<dbReference type="EMBL" id="BQNB010008893">
    <property type="protein sequence ID" value="GJS55807.1"/>
    <property type="molecule type" value="Genomic_DNA"/>
</dbReference>
<dbReference type="GO" id="GO:0003964">
    <property type="term" value="F:RNA-directed DNA polymerase activity"/>
    <property type="evidence" value="ECO:0007669"/>
    <property type="project" value="UniProtKB-KW"/>
</dbReference>
<dbReference type="InterPro" id="IPR001969">
    <property type="entry name" value="Aspartic_peptidase_AS"/>
</dbReference>
<evidence type="ECO:0000313" key="2">
    <source>
        <dbReference type="EMBL" id="GJS55807.1"/>
    </source>
</evidence>
<name>A0ABQ4WSH0_9ASTR</name>
<keyword evidence="3" id="KW-1185">Reference proteome</keyword>
<organism evidence="2 3">
    <name type="scientific">Tanacetum coccineum</name>
    <dbReference type="NCBI Taxonomy" id="301880"/>
    <lineage>
        <taxon>Eukaryota</taxon>
        <taxon>Viridiplantae</taxon>
        <taxon>Streptophyta</taxon>
        <taxon>Embryophyta</taxon>
        <taxon>Tracheophyta</taxon>
        <taxon>Spermatophyta</taxon>
        <taxon>Magnoliopsida</taxon>
        <taxon>eudicotyledons</taxon>
        <taxon>Gunneridae</taxon>
        <taxon>Pentapetalae</taxon>
        <taxon>asterids</taxon>
        <taxon>campanulids</taxon>
        <taxon>Asterales</taxon>
        <taxon>Asteraceae</taxon>
        <taxon>Asteroideae</taxon>
        <taxon>Anthemideae</taxon>
        <taxon>Anthemidinae</taxon>
        <taxon>Tanacetum</taxon>
    </lineage>
</organism>
<reference evidence="2" key="1">
    <citation type="journal article" date="2022" name="Int. J. Mol. Sci.">
        <title>Draft Genome of Tanacetum Coccineum: Genomic Comparison of Closely Related Tanacetum-Family Plants.</title>
        <authorList>
            <person name="Yamashiro T."/>
            <person name="Shiraishi A."/>
            <person name="Nakayama K."/>
            <person name="Satake H."/>
        </authorList>
    </citation>
    <scope>NUCLEOTIDE SEQUENCE</scope>
</reference>
<keyword evidence="2" id="KW-0548">Nucleotidyltransferase</keyword>
<comment type="caution">
    <text evidence="2">The sequence shown here is derived from an EMBL/GenBank/DDBJ whole genome shotgun (WGS) entry which is preliminary data.</text>
</comment>
<keyword evidence="2" id="KW-0808">Transferase</keyword>
<sequence>MKCAEVHRTSYEVRRTLDDHVSLNDGFKSEGQWDGSKFRDIADSGKKKETKAFLLSIEWKRRKLVNDTSLLALWVFIINLEEDDVEPRVVLVRSFLRFAKEIVDFGNMIITIYPDLVSFNDDFDDDWEAILDSVDISDLPQLDVTDVPPFVCNMGKSSQNKKRSCGNYKMSYSDKGPSLIVEKPLTQEEVSQEYMEMDIYERILILNESRPIIETLKFNDQHKKLLDSVLLDKLKLDGKLNLKRCSHLRSYYKAIREKNNPRFILPIRREAKFDFHALADTGSNINVIPYHIYAKLGRDQVKLVNQKITMLDNSKAEPMGILNDVNHGESDSDDEEEYYLERDKNGKPFYGPNRAKYLSCDDLMCDNHDLAGVGNQSIECDHLNKIWNGGEFG</sequence>
<dbReference type="Proteomes" id="UP001151760">
    <property type="component" value="Unassembled WGS sequence"/>
</dbReference>
<evidence type="ECO:0000313" key="3">
    <source>
        <dbReference type="Proteomes" id="UP001151760"/>
    </source>
</evidence>
<proteinExistence type="predicted"/>